<accession>A0ABX8RGM8</accession>
<keyword evidence="4" id="KW-0235">DNA replication</keyword>
<dbReference type="InterPro" id="IPR015199">
    <property type="entry name" value="DNA_pol_III_delta_C"/>
</dbReference>
<keyword evidence="3 8" id="KW-0548">Nucleotidyltransferase</keyword>
<dbReference type="Proteomes" id="UP000886818">
    <property type="component" value="Chromosome"/>
</dbReference>
<dbReference type="EMBL" id="CP078093">
    <property type="protein sequence ID" value="QXM06880.1"/>
    <property type="molecule type" value="Genomic_DNA"/>
</dbReference>
<dbReference type="PANTHER" id="PTHR11669:SF8">
    <property type="entry name" value="DNA POLYMERASE III SUBUNIT DELTA"/>
    <property type="match status" value="1"/>
</dbReference>
<dbReference type="InterPro" id="IPR004622">
    <property type="entry name" value="DNA_pol_HolB"/>
</dbReference>
<dbReference type="Pfam" id="PF13177">
    <property type="entry name" value="DNA_pol3_delta2"/>
    <property type="match status" value="1"/>
</dbReference>
<keyword evidence="5" id="KW-0239">DNA-directed DNA polymerase</keyword>
<keyword evidence="2 8" id="KW-0808">Transferase</keyword>
<dbReference type="GO" id="GO:0003887">
    <property type="term" value="F:DNA-directed DNA polymerase activity"/>
    <property type="evidence" value="ECO:0007669"/>
    <property type="project" value="UniProtKB-EC"/>
</dbReference>
<gene>
    <name evidence="8" type="primary">holB</name>
    <name evidence="8" type="ORF">KVH43_03925</name>
</gene>
<evidence type="ECO:0000313" key="9">
    <source>
        <dbReference type="Proteomes" id="UP000886818"/>
    </source>
</evidence>
<evidence type="ECO:0000256" key="6">
    <source>
        <dbReference type="ARBA" id="ARBA00049244"/>
    </source>
</evidence>
<evidence type="ECO:0000313" key="8">
    <source>
        <dbReference type="EMBL" id="QXM06880.1"/>
    </source>
</evidence>
<organism evidence="8 9">
    <name type="scientific">Crassaminicella indica</name>
    <dbReference type="NCBI Taxonomy" id="2855394"/>
    <lineage>
        <taxon>Bacteria</taxon>
        <taxon>Bacillati</taxon>
        <taxon>Bacillota</taxon>
        <taxon>Clostridia</taxon>
        <taxon>Eubacteriales</taxon>
        <taxon>Clostridiaceae</taxon>
        <taxon>Crassaminicella</taxon>
    </lineage>
</organism>
<evidence type="ECO:0000256" key="2">
    <source>
        <dbReference type="ARBA" id="ARBA00022679"/>
    </source>
</evidence>
<dbReference type="PANTHER" id="PTHR11669">
    <property type="entry name" value="REPLICATION FACTOR C / DNA POLYMERASE III GAMMA-TAU SUBUNIT"/>
    <property type="match status" value="1"/>
</dbReference>
<name>A0ABX8RGM8_9CLOT</name>
<evidence type="ECO:0000259" key="7">
    <source>
        <dbReference type="Pfam" id="PF09115"/>
    </source>
</evidence>
<reference evidence="8" key="1">
    <citation type="submission" date="2021-07" db="EMBL/GenBank/DDBJ databases">
        <title>Complete genome sequence of Crassaminicella sp. 143-21, isolated from a deep-sea hydrothermal vent.</title>
        <authorList>
            <person name="Li X."/>
        </authorList>
    </citation>
    <scope>NUCLEOTIDE SEQUENCE</scope>
    <source>
        <strain evidence="8">143-21</strain>
    </source>
</reference>
<dbReference type="EC" id="2.7.7.7" evidence="1"/>
<dbReference type="NCBIfam" id="TIGR00678">
    <property type="entry name" value="holB"/>
    <property type="match status" value="1"/>
</dbReference>
<comment type="catalytic activity">
    <reaction evidence="6">
        <text>DNA(n) + a 2'-deoxyribonucleoside 5'-triphosphate = DNA(n+1) + diphosphate</text>
        <dbReference type="Rhea" id="RHEA:22508"/>
        <dbReference type="Rhea" id="RHEA-COMP:17339"/>
        <dbReference type="Rhea" id="RHEA-COMP:17340"/>
        <dbReference type="ChEBI" id="CHEBI:33019"/>
        <dbReference type="ChEBI" id="CHEBI:61560"/>
        <dbReference type="ChEBI" id="CHEBI:173112"/>
        <dbReference type="EC" id="2.7.7.7"/>
    </reaction>
</comment>
<evidence type="ECO:0000256" key="3">
    <source>
        <dbReference type="ARBA" id="ARBA00022695"/>
    </source>
</evidence>
<evidence type="ECO:0000256" key="4">
    <source>
        <dbReference type="ARBA" id="ARBA00022705"/>
    </source>
</evidence>
<dbReference type="RefSeq" id="WP_218283573.1">
    <property type="nucleotide sequence ID" value="NZ_CP078093.1"/>
</dbReference>
<protein>
    <recommendedName>
        <fullName evidence="1">DNA-directed DNA polymerase</fullName>
        <ecNumber evidence="1">2.7.7.7</ecNumber>
    </recommendedName>
</protein>
<dbReference type="Pfam" id="PF09115">
    <property type="entry name" value="DNApol3-delta_C"/>
    <property type="match status" value="1"/>
</dbReference>
<proteinExistence type="predicted"/>
<evidence type="ECO:0000256" key="5">
    <source>
        <dbReference type="ARBA" id="ARBA00022932"/>
    </source>
</evidence>
<keyword evidence="9" id="KW-1185">Reference proteome</keyword>
<sequence>MRFKDIIGQEKGINYLKRSIQNKRIAHAYIFEGPKGVGKAQIALVFAKAIQCKNYYEDVCNHCSSCLKVNTNNHPDIKMIEPEGKSIKNNQIEDFQQDLLRKPYESNKKIYIIKDANLMTDSAQNRLLKTLEEPPAYAVIILLSTNANSFLPTIKSRCQILKFHPIGEKIIEDILVNKYGMQTDEAKVLAAFSDGSLGKALKLKESEEFKIKREETIKVIEKLLKKDQLMVFELFEFFQQNKAYIDEILDFMLFWFRDILLLSQTESDKFLVNMDKKAALQRHMNYIAYNKIGNIIHIIEKTKNDIKANVNFQLAIEMMLLTIQEE</sequence>
<feature type="domain" description="DNA polymerase III delta subunit C-terminal" evidence="7">
    <location>
        <begin position="208"/>
        <end position="324"/>
    </location>
</feature>
<dbReference type="InterPro" id="IPR050238">
    <property type="entry name" value="DNA_Rep/Repair_Clamp_Loader"/>
</dbReference>
<evidence type="ECO:0000256" key="1">
    <source>
        <dbReference type="ARBA" id="ARBA00012417"/>
    </source>
</evidence>